<dbReference type="InterPro" id="IPR009732">
    <property type="entry name" value="DUF1304"/>
</dbReference>
<feature type="transmembrane region" description="Helical" evidence="1">
    <location>
        <begin position="77"/>
        <end position="95"/>
    </location>
</feature>
<keyword evidence="1" id="KW-0472">Membrane</keyword>
<protein>
    <recommendedName>
        <fullName evidence="4">Integral membrane protein</fullName>
    </recommendedName>
</protein>
<dbReference type="PANTHER" id="PTHR38446">
    <property type="entry name" value="BLL0914 PROTEIN"/>
    <property type="match status" value="1"/>
</dbReference>
<evidence type="ECO:0000313" key="2">
    <source>
        <dbReference type="EMBL" id="KRM14304.1"/>
    </source>
</evidence>
<dbReference type="PATRIC" id="fig|1423779.3.peg.1324"/>
<proteinExistence type="predicted"/>
<keyword evidence="1" id="KW-1133">Transmembrane helix</keyword>
<accession>A0A0R1W8Q1</accession>
<keyword evidence="1" id="KW-0812">Transmembrane</keyword>
<organism evidence="2 3">
    <name type="scientific">Limosilactobacillus oris DSM 4864</name>
    <dbReference type="NCBI Taxonomy" id="1423779"/>
    <lineage>
        <taxon>Bacteria</taxon>
        <taxon>Bacillati</taxon>
        <taxon>Bacillota</taxon>
        <taxon>Bacilli</taxon>
        <taxon>Lactobacillales</taxon>
        <taxon>Lactobacillaceae</taxon>
        <taxon>Limosilactobacillus</taxon>
    </lineage>
</organism>
<dbReference type="Pfam" id="PF06993">
    <property type="entry name" value="DUF1304"/>
    <property type="match status" value="1"/>
</dbReference>
<dbReference type="PANTHER" id="PTHR38446:SF1">
    <property type="entry name" value="BLL0914 PROTEIN"/>
    <property type="match status" value="1"/>
</dbReference>
<feature type="transmembrane region" description="Helical" evidence="1">
    <location>
        <begin position="6"/>
        <end position="24"/>
    </location>
</feature>
<dbReference type="RefSeq" id="WP_056984782.1">
    <property type="nucleotide sequence ID" value="NZ_AZGE01000033.1"/>
</dbReference>
<dbReference type="Proteomes" id="UP000050973">
    <property type="component" value="Unassembled WGS sequence"/>
</dbReference>
<comment type="caution">
    <text evidence="2">The sequence shown here is derived from an EMBL/GenBank/DDBJ whole genome shotgun (WGS) entry which is preliminary data.</text>
</comment>
<dbReference type="AlphaFoldDB" id="A0A0R1W8Q1"/>
<evidence type="ECO:0000313" key="3">
    <source>
        <dbReference type="Proteomes" id="UP000050973"/>
    </source>
</evidence>
<sequence>MILLIVLMMLIAIEHLGIMVMEIWGRPEQQARAFDLPVEYTRQRPARISFANQGIYNGMLGILIITSYWLVHGITLITVWQMLLVFIMVVALFGGFTATRKIWLFQLLPAVLAFLLTL</sequence>
<gene>
    <name evidence="2" type="ORF">FC49_GL001289</name>
</gene>
<evidence type="ECO:0000256" key="1">
    <source>
        <dbReference type="SAM" id="Phobius"/>
    </source>
</evidence>
<evidence type="ECO:0008006" key="4">
    <source>
        <dbReference type="Google" id="ProtNLM"/>
    </source>
</evidence>
<dbReference type="EMBL" id="AZGE01000033">
    <property type="protein sequence ID" value="KRM14304.1"/>
    <property type="molecule type" value="Genomic_DNA"/>
</dbReference>
<name>A0A0R1W8Q1_9LACO</name>
<reference evidence="2 3" key="1">
    <citation type="journal article" date="2015" name="Genome Announc.">
        <title>Expanding the biotechnology potential of lactobacilli through comparative genomics of 213 strains and associated genera.</title>
        <authorList>
            <person name="Sun Z."/>
            <person name="Harris H.M."/>
            <person name="McCann A."/>
            <person name="Guo C."/>
            <person name="Argimon S."/>
            <person name="Zhang W."/>
            <person name="Yang X."/>
            <person name="Jeffery I.B."/>
            <person name="Cooney J.C."/>
            <person name="Kagawa T.F."/>
            <person name="Liu W."/>
            <person name="Song Y."/>
            <person name="Salvetti E."/>
            <person name="Wrobel A."/>
            <person name="Rasinkangas P."/>
            <person name="Parkhill J."/>
            <person name="Rea M.C."/>
            <person name="O'Sullivan O."/>
            <person name="Ritari J."/>
            <person name="Douillard F.P."/>
            <person name="Paul Ross R."/>
            <person name="Yang R."/>
            <person name="Briner A.E."/>
            <person name="Felis G.E."/>
            <person name="de Vos W.M."/>
            <person name="Barrangou R."/>
            <person name="Klaenhammer T.R."/>
            <person name="Caufield P.W."/>
            <person name="Cui Y."/>
            <person name="Zhang H."/>
            <person name="O'Toole P.W."/>
        </authorList>
    </citation>
    <scope>NUCLEOTIDE SEQUENCE [LARGE SCALE GENOMIC DNA]</scope>
    <source>
        <strain evidence="2 3">DSM 4864</strain>
    </source>
</reference>
<feature type="transmembrane region" description="Helical" evidence="1">
    <location>
        <begin position="54"/>
        <end position="71"/>
    </location>
</feature>